<comment type="cofactor">
    <cofactor evidence="1">
        <name>Zn(2+)</name>
        <dbReference type="ChEBI" id="CHEBI:29105"/>
    </cofactor>
</comment>
<evidence type="ECO:0000256" key="3">
    <source>
        <dbReference type="ARBA" id="ARBA00022801"/>
    </source>
</evidence>
<dbReference type="InterPro" id="IPR041526">
    <property type="entry name" value="DAPG_hydrolase"/>
</dbReference>
<dbReference type="Pfam" id="PF18089">
    <property type="entry name" value="DAPG_hydrolase"/>
    <property type="match status" value="1"/>
</dbReference>
<dbReference type="OrthoDB" id="3335931at2759"/>
<evidence type="ECO:0000259" key="5">
    <source>
        <dbReference type="Pfam" id="PF18089"/>
    </source>
</evidence>
<gene>
    <name evidence="6" type="ORF">BP6252_00311</name>
</gene>
<dbReference type="GO" id="GO:0016787">
    <property type="term" value="F:hydrolase activity"/>
    <property type="evidence" value="ECO:0007669"/>
    <property type="project" value="UniProtKB-KW"/>
</dbReference>
<evidence type="ECO:0000256" key="2">
    <source>
        <dbReference type="ARBA" id="ARBA00022723"/>
    </source>
</evidence>
<dbReference type="AlphaFoldDB" id="A0A3D8SPN3"/>
<protein>
    <recommendedName>
        <fullName evidence="5">DAPG hydrolase PhiG domain-containing protein</fullName>
    </recommendedName>
</protein>
<organism evidence="6 7">
    <name type="scientific">Coleophoma cylindrospora</name>
    <dbReference type="NCBI Taxonomy" id="1849047"/>
    <lineage>
        <taxon>Eukaryota</taxon>
        <taxon>Fungi</taxon>
        <taxon>Dikarya</taxon>
        <taxon>Ascomycota</taxon>
        <taxon>Pezizomycotina</taxon>
        <taxon>Leotiomycetes</taxon>
        <taxon>Helotiales</taxon>
        <taxon>Dermateaceae</taxon>
        <taxon>Coleophoma</taxon>
    </lineage>
</organism>
<name>A0A3D8SPN3_9HELO</name>
<comment type="caution">
    <text evidence="6">The sequence shown here is derived from an EMBL/GenBank/DDBJ whole genome shotgun (WGS) entry which is preliminary data.</text>
</comment>
<proteinExistence type="predicted"/>
<accession>A0A3D8SPN3</accession>
<evidence type="ECO:0000256" key="1">
    <source>
        <dbReference type="ARBA" id="ARBA00001947"/>
    </source>
</evidence>
<evidence type="ECO:0000313" key="7">
    <source>
        <dbReference type="Proteomes" id="UP000256645"/>
    </source>
</evidence>
<sequence length="324" mass="36571">MASIIALGAQAVSVVRQAITSSKPEEPQSQLSDTTTLEKNSKKYYLGYRTDDHNTPWGKHFKPIDTPLSASFIDGCKKSPVAAELGVSITKAPALLEQPGYLPLENGWTRLQDGTMYVCALSDLPNVTGDMLDFWFYWHTNCASKYKLWNPDAHRYAWVEREKLTEDETRKKSFRERYWDTTSFVNEYIGNTEGKLSIGFFDPRKFGFRLETPDSGIQTVVTAFVEPGRYTQIHPQKRADAGPGGAAQAFKITIMHQLRKKPDGTGYEMRSRFWVGSMLAAGMKVLGTEPDQFGHDLAVHCHLEMTHLGKILPAIYEEFKDDIC</sequence>
<keyword evidence="4" id="KW-0862">Zinc</keyword>
<keyword evidence="7" id="KW-1185">Reference proteome</keyword>
<dbReference type="EMBL" id="PDLM01000001">
    <property type="protein sequence ID" value="RDW88279.1"/>
    <property type="molecule type" value="Genomic_DNA"/>
</dbReference>
<reference evidence="6 7" key="1">
    <citation type="journal article" date="2018" name="IMA Fungus">
        <title>IMA Genome-F 9: Draft genome sequence of Annulohypoxylon stygium, Aspergillus mulundensis, Berkeleyomyces basicola (syn. Thielaviopsis basicola), Ceratocystis smalleyi, two Cercospora beticola strains, Coleophoma cylindrospora, Fusarium fracticaudum, Phialophora cf. hyalina, and Morchella septimelata.</title>
        <authorList>
            <person name="Wingfield B.D."/>
            <person name="Bills G.F."/>
            <person name="Dong Y."/>
            <person name="Huang W."/>
            <person name="Nel W.J."/>
            <person name="Swalarsk-Parry B.S."/>
            <person name="Vaghefi N."/>
            <person name="Wilken P.M."/>
            <person name="An Z."/>
            <person name="de Beer Z.W."/>
            <person name="De Vos L."/>
            <person name="Chen L."/>
            <person name="Duong T.A."/>
            <person name="Gao Y."/>
            <person name="Hammerbacher A."/>
            <person name="Kikkert J.R."/>
            <person name="Li Y."/>
            <person name="Li H."/>
            <person name="Li K."/>
            <person name="Li Q."/>
            <person name="Liu X."/>
            <person name="Ma X."/>
            <person name="Naidoo K."/>
            <person name="Pethybridge S.J."/>
            <person name="Sun J."/>
            <person name="Steenkamp E.T."/>
            <person name="van der Nest M.A."/>
            <person name="van Wyk S."/>
            <person name="Wingfield M.J."/>
            <person name="Xiong C."/>
            <person name="Yue Q."/>
            <person name="Zhang X."/>
        </authorList>
    </citation>
    <scope>NUCLEOTIDE SEQUENCE [LARGE SCALE GENOMIC DNA]</scope>
    <source>
        <strain evidence="6 7">BP6252</strain>
    </source>
</reference>
<evidence type="ECO:0000313" key="6">
    <source>
        <dbReference type="EMBL" id="RDW88279.1"/>
    </source>
</evidence>
<feature type="domain" description="DAPG hydrolase PhiG" evidence="5">
    <location>
        <begin position="94"/>
        <end position="317"/>
    </location>
</feature>
<keyword evidence="2" id="KW-0479">Metal-binding</keyword>
<dbReference type="GO" id="GO:0046872">
    <property type="term" value="F:metal ion binding"/>
    <property type="evidence" value="ECO:0007669"/>
    <property type="project" value="UniProtKB-KW"/>
</dbReference>
<keyword evidence="3" id="KW-0378">Hydrolase</keyword>
<evidence type="ECO:0000256" key="4">
    <source>
        <dbReference type="ARBA" id="ARBA00022833"/>
    </source>
</evidence>
<dbReference type="Proteomes" id="UP000256645">
    <property type="component" value="Unassembled WGS sequence"/>
</dbReference>